<gene>
    <name evidence="1" type="ORF">J8F10_08935</name>
</gene>
<evidence type="ECO:0000313" key="2">
    <source>
        <dbReference type="Proteomes" id="UP000676565"/>
    </source>
</evidence>
<sequence length="146" mass="15116">MRDITNNLLVKRAISPVSVADNTAQVSQIIDRQGFDSLMFAILIGSVADADATFTALLEESDASDLSGGNAVADADMTTQTNGTAPEAAASFQFDDDNEVRKLGYVGNKRYVRLTITPAGNASAAVLAAVAILGHAGQKPVTQSAS</sequence>
<protein>
    <submittedName>
        <fullName evidence="1">Uncharacterized protein</fullName>
    </submittedName>
</protein>
<name>A0ABS5BNV2_9BACT</name>
<dbReference type="RefSeq" id="WP_210653484.1">
    <property type="nucleotide sequence ID" value="NZ_JAGKQQ010000001.1"/>
</dbReference>
<proteinExistence type="predicted"/>
<dbReference type="EMBL" id="JAGKQQ010000001">
    <property type="protein sequence ID" value="MBP3955404.1"/>
    <property type="molecule type" value="Genomic_DNA"/>
</dbReference>
<comment type="caution">
    <text evidence="1">The sequence shown here is derived from an EMBL/GenBank/DDBJ whole genome shotgun (WGS) entry which is preliminary data.</text>
</comment>
<organism evidence="1 2">
    <name type="scientific">Gemmata palustris</name>
    <dbReference type="NCBI Taxonomy" id="2822762"/>
    <lineage>
        <taxon>Bacteria</taxon>
        <taxon>Pseudomonadati</taxon>
        <taxon>Planctomycetota</taxon>
        <taxon>Planctomycetia</taxon>
        <taxon>Gemmatales</taxon>
        <taxon>Gemmataceae</taxon>
        <taxon>Gemmata</taxon>
    </lineage>
</organism>
<reference evidence="1 2" key="1">
    <citation type="submission" date="2021-04" db="EMBL/GenBank/DDBJ databases">
        <authorList>
            <person name="Ivanova A."/>
        </authorList>
    </citation>
    <scope>NUCLEOTIDE SEQUENCE [LARGE SCALE GENOMIC DNA]</scope>
    <source>
        <strain evidence="1 2">G18</strain>
    </source>
</reference>
<evidence type="ECO:0000313" key="1">
    <source>
        <dbReference type="EMBL" id="MBP3955404.1"/>
    </source>
</evidence>
<dbReference type="Proteomes" id="UP000676565">
    <property type="component" value="Unassembled WGS sequence"/>
</dbReference>
<accession>A0ABS5BNV2</accession>
<keyword evidence="2" id="KW-1185">Reference proteome</keyword>